<feature type="signal peptide" evidence="6">
    <location>
        <begin position="1"/>
        <end position="33"/>
    </location>
</feature>
<organism evidence="8 9">
    <name type="scientific">Oryzihumus leptocrescens</name>
    <dbReference type="NCBI Taxonomy" id="297536"/>
    <lineage>
        <taxon>Bacteria</taxon>
        <taxon>Bacillati</taxon>
        <taxon>Actinomycetota</taxon>
        <taxon>Actinomycetes</taxon>
        <taxon>Micrococcales</taxon>
        <taxon>Intrasporangiaceae</taxon>
        <taxon>Oryzihumus</taxon>
    </lineage>
</organism>
<dbReference type="GO" id="GO:0004252">
    <property type="term" value="F:serine-type endopeptidase activity"/>
    <property type="evidence" value="ECO:0007669"/>
    <property type="project" value="UniProtKB-UniRule"/>
</dbReference>
<keyword evidence="2 5" id="KW-0645">Protease</keyword>
<proteinExistence type="inferred from homology"/>
<dbReference type="InterPro" id="IPR023828">
    <property type="entry name" value="Peptidase_S8_Ser-AS"/>
</dbReference>
<dbReference type="InterPro" id="IPR050131">
    <property type="entry name" value="Peptidase_S8_subtilisin-like"/>
</dbReference>
<keyword evidence="9" id="KW-1185">Reference proteome</keyword>
<feature type="domain" description="Peptidase S8/S53" evidence="7">
    <location>
        <begin position="60"/>
        <end position="352"/>
    </location>
</feature>
<evidence type="ECO:0000259" key="7">
    <source>
        <dbReference type="Pfam" id="PF00082"/>
    </source>
</evidence>
<keyword evidence="6" id="KW-0732">Signal</keyword>
<feature type="active site" description="Charge relay system" evidence="5">
    <location>
        <position position="69"/>
    </location>
</feature>
<reference evidence="8 9" key="1">
    <citation type="submission" date="2019-06" db="EMBL/GenBank/DDBJ databases">
        <title>Sequencing the genomes of 1000 actinobacteria strains.</title>
        <authorList>
            <person name="Klenk H.-P."/>
        </authorList>
    </citation>
    <scope>NUCLEOTIDE SEQUENCE [LARGE SCALE GENOMIC DNA]</scope>
    <source>
        <strain evidence="8 9">DSM 18082</strain>
    </source>
</reference>
<evidence type="ECO:0000313" key="8">
    <source>
        <dbReference type="EMBL" id="TQL59307.1"/>
    </source>
</evidence>
<evidence type="ECO:0000256" key="6">
    <source>
        <dbReference type="SAM" id="SignalP"/>
    </source>
</evidence>
<feature type="active site" description="Charge relay system" evidence="5">
    <location>
        <position position="303"/>
    </location>
</feature>
<dbReference type="AlphaFoldDB" id="A0A542ZG46"/>
<dbReference type="GO" id="GO:0006508">
    <property type="term" value="P:proteolysis"/>
    <property type="evidence" value="ECO:0007669"/>
    <property type="project" value="UniProtKB-KW"/>
</dbReference>
<dbReference type="SUPFAM" id="SSF52743">
    <property type="entry name" value="Subtilisin-like"/>
    <property type="match status" value="1"/>
</dbReference>
<dbReference type="InterPro" id="IPR036852">
    <property type="entry name" value="Peptidase_S8/S53_dom_sf"/>
</dbReference>
<comment type="caution">
    <text evidence="8">The sequence shown here is derived from an EMBL/GenBank/DDBJ whole genome shotgun (WGS) entry which is preliminary data.</text>
</comment>
<evidence type="ECO:0000256" key="3">
    <source>
        <dbReference type="ARBA" id="ARBA00022801"/>
    </source>
</evidence>
<dbReference type="PROSITE" id="PS00138">
    <property type="entry name" value="SUBTILASE_SER"/>
    <property type="match status" value="1"/>
</dbReference>
<dbReference type="PRINTS" id="PR00723">
    <property type="entry name" value="SUBTILISIN"/>
</dbReference>
<dbReference type="Gene3D" id="3.40.50.200">
    <property type="entry name" value="Peptidase S8/S53 domain"/>
    <property type="match status" value="1"/>
</dbReference>
<evidence type="ECO:0000256" key="2">
    <source>
        <dbReference type="ARBA" id="ARBA00022670"/>
    </source>
</evidence>
<feature type="active site" description="Charge relay system" evidence="5">
    <location>
        <position position="115"/>
    </location>
</feature>
<name>A0A542ZG46_9MICO</name>
<comment type="similarity">
    <text evidence="1 5">Belongs to the peptidase S8 family.</text>
</comment>
<evidence type="ECO:0000256" key="4">
    <source>
        <dbReference type="ARBA" id="ARBA00022825"/>
    </source>
</evidence>
<dbReference type="PROSITE" id="PS51892">
    <property type="entry name" value="SUBTILASE"/>
    <property type="match status" value="1"/>
</dbReference>
<evidence type="ECO:0000256" key="5">
    <source>
        <dbReference type="PROSITE-ProRule" id="PRU01240"/>
    </source>
</evidence>
<feature type="chain" id="PRO_5021782643" evidence="6">
    <location>
        <begin position="34"/>
        <end position="362"/>
    </location>
</feature>
<sequence length="362" mass="36297">MTATMRWTSKTASGVAGVVVLGAAVLGGPTAQAATNDPLYSKLWGLQQIHAEQAWSKSTGAGAVVAVVDTGIDFSQPDLQGQVLQGATFTGCQNTRPCGNGDFRGPDGVDNGDEHGTHVAGTIAAVRGNGIGVVGVAPNAKILPVKVLENGSGSSEDIADGIRWAADHGANVINLSLGSTPGGQLLSITGLDTAMKDAIAYARSKGVLTVAAAGNSSTALCNDPAFDSVAICVGATDQRGLHSWYSELPNKLDLKSVSAPGGAGLSALGLPGQCDEDIWSTVPVGTGSAGCGQKDYDAYAGTSMATPHVAGVAALLFAQGRTVDQVENAILTTAQTPGTATRGTYTPLYGYGVVDAAAAVNS</sequence>
<dbReference type="PANTHER" id="PTHR43806:SF11">
    <property type="entry name" value="CEREVISIN-RELATED"/>
    <property type="match status" value="1"/>
</dbReference>
<dbReference type="PROSITE" id="PS00137">
    <property type="entry name" value="SUBTILASE_HIS"/>
    <property type="match status" value="1"/>
</dbReference>
<dbReference type="InterPro" id="IPR015500">
    <property type="entry name" value="Peptidase_S8_subtilisin-rel"/>
</dbReference>
<dbReference type="InterPro" id="IPR000209">
    <property type="entry name" value="Peptidase_S8/S53_dom"/>
</dbReference>
<gene>
    <name evidence="8" type="ORF">FB474_0658</name>
</gene>
<accession>A0A542ZG46</accession>
<protein>
    <submittedName>
        <fullName evidence="8">Subtilase family protein</fullName>
    </submittedName>
</protein>
<dbReference type="EMBL" id="VFOQ01000001">
    <property type="protein sequence ID" value="TQL59307.1"/>
    <property type="molecule type" value="Genomic_DNA"/>
</dbReference>
<dbReference type="Pfam" id="PF00082">
    <property type="entry name" value="Peptidase_S8"/>
    <property type="match status" value="1"/>
</dbReference>
<keyword evidence="3 5" id="KW-0378">Hydrolase</keyword>
<keyword evidence="4 5" id="KW-0720">Serine protease</keyword>
<dbReference type="Proteomes" id="UP000319514">
    <property type="component" value="Unassembled WGS sequence"/>
</dbReference>
<evidence type="ECO:0000256" key="1">
    <source>
        <dbReference type="ARBA" id="ARBA00011073"/>
    </source>
</evidence>
<dbReference type="PANTHER" id="PTHR43806">
    <property type="entry name" value="PEPTIDASE S8"/>
    <property type="match status" value="1"/>
</dbReference>
<evidence type="ECO:0000313" key="9">
    <source>
        <dbReference type="Proteomes" id="UP000319514"/>
    </source>
</evidence>
<dbReference type="InterPro" id="IPR022398">
    <property type="entry name" value="Peptidase_S8_His-AS"/>
</dbReference>